<evidence type="ECO:0000256" key="1">
    <source>
        <dbReference type="SAM" id="SignalP"/>
    </source>
</evidence>
<dbReference type="EMBL" id="WTYF01000004">
    <property type="protein sequence ID" value="MXO50959.1"/>
    <property type="molecule type" value="Genomic_DNA"/>
</dbReference>
<accession>A0A844Y053</accession>
<evidence type="ECO:0000313" key="2">
    <source>
        <dbReference type="EMBL" id="MXO50959.1"/>
    </source>
</evidence>
<feature type="chain" id="PRO_5033004245" evidence="1">
    <location>
        <begin position="33"/>
        <end position="358"/>
    </location>
</feature>
<name>A0A844Y053_9SPHN</name>
<feature type="signal peptide" evidence="1">
    <location>
        <begin position="1"/>
        <end position="32"/>
    </location>
</feature>
<dbReference type="Proteomes" id="UP000444185">
    <property type="component" value="Unassembled WGS sequence"/>
</dbReference>
<gene>
    <name evidence="2" type="ORF">GRI42_06540</name>
</gene>
<keyword evidence="1" id="KW-0732">Signal</keyword>
<dbReference type="RefSeq" id="WP_160607504.1">
    <property type="nucleotide sequence ID" value="NZ_WTYF01000004.1"/>
</dbReference>
<comment type="caution">
    <text evidence="2">The sequence shown here is derived from an EMBL/GenBank/DDBJ whole genome shotgun (WGS) entry which is preliminary data.</text>
</comment>
<reference evidence="2 3" key="1">
    <citation type="submission" date="2019-12" db="EMBL/GenBank/DDBJ databases">
        <title>Genomic-based taxomic classification of the family Erythrobacteraceae.</title>
        <authorList>
            <person name="Xu L."/>
        </authorList>
    </citation>
    <scope>NUCLEOTIDE SEQUENCE [LARGE SCALE GENOMIC DNA]</scope>
    <source>
        <strain evidence="2 3">DSM 16225</strain>
    </source>
</reference>
<dbReference type="AlphaFoldDB" id="A0A844Y053"/>
<dbReference type="OrthoDB" id="7605484at2"/>
<organism evidence="2 3">
    <name type="scientific">Qipengyuania gaetbuli</name>
    <dbReference type="NCBI Taxonomy" id="266952"/>
    <lineage>
        <taxon>Bacteria</taxon>
        <taxon>Pseudomonadati</taxon>
        <taxon>Pseudomonadota</taxon>
        <taxon>Alphaproteobacteria</taxon>
        <taxon>Sphingomonadales</taxon>
        <taxon>Erythrobacteraceae</taxon>
        <taxon>Qipengyuania</taxon>
    </lineage>
</organism>
<evidence type="ECO:0000313" key="3">
    <source>
        <dbReference type="Proteomes" id="UP000444185"/>
    </source>
</evidence>
<sequence>MTSPFRRAGIAARIAGTFALGVSALVPAPALAQSAPQVSAAWIDSLCPAPASNGFALDKTEEEQAASALALFESPGEARAPFSSGSGVYTPWSGRLAGLSWESELEYGDHMEDWRVALAKTLAANGWEQREDTMFGTSPGWSALAFEKTEIVDGSERMLVFRFDTFDKYSVDCGEADMLALYQREVGGELEPGSPRPVDPGPPASETEYLARFDCADPEVVARFAAAGSTEVAGPYAESLISGDMPYDAQEQYEQRLGTWLGWMLLASGKISDEDFYELTRQADDVVEFDYEADLMGMIGSLENSFKGLEENDGARACTGYRTMLESGIAATKASYNRHRRINAAMIAEAERLGIDID</sequence>
<keyword evidence="3" id="KW-1185">Reference proteome</keyword>
<protein>
    <submittedName>
        <fullName evidence="2">Uncharacterized protein</fullName>
    </submittedName>
</protein>
<proteinExistence type="predicted"/>